<evidence type="ECO:0000256" key="1">
    <source>
        <dbReference type="SAM" id="Phobius"/>
    </source>
</evidence>
<organism evidence="2 3">
    <name type="scientific">Acaulospora morrowiae</name>
    <dbReference type="NCBI Taxonomy" id="94023"/>
    <lineage>
        <taxon>Eukaryota</taxon>
        <taxon>Fungi</taxon>
        <taxon>Fungi incertae sedis</taxon>
        <taxon>Mucoromycota</taxon>
        <taxon>Glomeromycotina</taxon>
        <taxon>Glomeromycetes</taxon>
        <taxon>Diversisporales</taxon>
        <taxon>Acaulosporaceae</taxon>
        <taxon>Acaulospora</taxon>
    </lineage>
</organism>
<feature type="transmembrane region" description="Helical" evidence="1">
    <location>
        <begin position="192"/>
        <end position="211"/>
    </location>
</feature>
<evidence type="ECO:0000313" key="2">
    <source>
        <dbReference type="EMBL" id="CAG8577434.1"/>
    </source>
</evidence>
<accession>A0A9N9BRN4</accession>
<keyword evidence="1" id="KW-1133">Transmembrane helix</keyword>
<proteinExistence type="predicted"/>
<keyword evidence="3" id="KW-1185">Reference proteome</keyword>
<gene>
    <name evidence="2" type="ORF">AMORRO_LOCUS6756</name>
</gene>
<dbReference type="EMBL" id="CAJVPV010004671">
    <property type="protein sequence ID" value="CAG8577434.1"/>
    <property type="molecule type" value="Genomic_DNA"/>
</dbReference>
<dbReference type="AlphaFoldDB" id="A0A9N9BRN4"/>
<protein>
    <submittedName>
        <fullName evidence="2">12129_t:CDS:1</fullName>
    </submittedName>
</protein>
<keyword evidence="1" id="KW-0812">Transmembrane</keyword>
<dbReference type="Proteomes" id="UP000789342">
    <property type="component" value="Unassembled WGS sequence"/>
</dbReference>
<comment type="caution">
    <text evidence="2">The sequence shown here is derived from an EMBL/GenBank/DDBJ whole genome shotgun (WGS) entry which is preliminary data.</text>
</comment>
<name>A0A9N9BRN4_9GLOM</name>
<sequence>MVDSFPDLSMVAFAISHIFSLLNSCEAIESKNYAVTKAIDAITEQQVEFHINACKFIGWMKTLKHHAKDIQNYVEFKDQENTLENERSKLTILLDDSKEIRAYCRILKNSFDQIRESLLKIHKELSTYEYSLPDSEIERKAKKKELKDLNKIFTIKNTVAVILFLVSFVFNTIPTIFYLASFVFNKVPKLDYFHLFSFVFLVAGIYVYYGAKSDRKIILQIEDELDVMNEILDNNLENIKILKRTLYSIIRCIIEFEVICEVQENRISYLIRNLELNGNLDNDNSVHMTIALIRIKWYGV</sequence>
<feature type="transmembrane region" description="Helical" evidence="1">
    <location>
        <begin position="159"/>
        <end position="180"/>
    </location>
</feature>
<evidence type="ECO:0000313" key="3">
    <source>
        <dbReference type="Proteomes" id="UP000789342"/>
    </source>
</evidence>
<keyword evidence="1" id="KW-0472">Membrane</keyword>
<reference evidence="2" key="1">
    <citation type="submission" date="2021-06" db="EMBL/GenBank/DDBJ databases">
        <authorList>
            <person name="Kallberg Y."/>
            <person name="Tangrot J."/>
            <person name="Rosling A."/>
        </authorList>
    </citation>
    <scope>NUCLEOTIDE SEQUENCE</scope>
    <source>
        <strain evidence="2">CL551</strain>
    </source>
</reference>